<dbReference type="InterPro" id="IPR001048">
    <property type="entry name" value="Asp/Glu/Uridylate_kinase"/>
</dbReference>
<dbReference type="CDD" id="cd04921">
    <property type="entry name" value="ACT_AKi-HSDH-ThrA-like_1"/>
    <property type="match status" value="1"/>
</dbReference>
<dbReference type="EMBL" id="DRQG01000142">
    <property type="protein sequence ID" value="HGY57013.1"/>
    <property type="molecule type" value="Genomic_DNA"/>
</dbReference>
<protein>
    <recommendedName>
        <fullName evidence="9">Aspartokinase</fullName>
        <ecNumber evidence="9">2.7.2.4</ecNumber>
    </recommendedName>
</protein>
<dbReference type="UniPathway" id="UPA00050">
    <property type="reaction ID" value="UER00461"/>
</dbReference>
<keyword evidence="10" id="KW-0028">Amino-acid biosynthesis</keyword>
<dbReference type="UniPathway" id="UPA00034">
    <property type="reaction ID" value="UER00015"/>
</dbReference>
<feature type="binding site" evidence="8">
    <location>
        <position position="237"/>
    </location>
    <ligand>
        <name>ATP</name>
        <dbReference type="ChEBI" id="CHEBI:30616"/>
    </ligand>
</feature>
<comment type="pathway">
    <text evidence="10">Amino-acid biosynthesis; L-methionine biosynthesis via de novo pathway; L-homoserine from L-aspartate: step 1/3.</text>
</comment>
<evidence type="ECO:0000256" key="6">
    <source>
        <dbReference type="ARBA" id="ARBA00022857"/>
    </source>
</evidence>
<keyword evidence="3 8" id="KW-0547">Nucleotide-binding</keyword>
<dbReference type="SUPFAM" id="SSF55021">
    <property type="entry name" value="ACT-like"/>
    <property type="match status" value="2"/>
</dbReference>
<keyword evidence="6" id="KW-0521">NADP</keyword>
<evidence type="ECO:0000256" key="10">
    <source>
        <dbReference type="RuleBase" id="RU004249"/>
    </source>
</evidence>
<keyword evidence="5 8" id="KW-0067">ATP-binding</keyword>
<dbReference type="PROSITE" id="PS51671">
    <property type="entry name" value="ACT"/>
    <property type="match status" value="2"/>
</dbReference>
<dbReference type="GO" id="GO:0009089">
    <property type="term" value="P:lysine biosynthetic process via diaminopimelate"/>
    <property type="evidence" value="ECO:0007669"/>
    <property type="project" value="UniProtKB-UniPathway"/>
</dbReference>
<dbReference type="Pfam" id="PF22468">
    <property type="entry name" value="ACT_9"/>
    <property type="match status" value="2"/>
</dbReference>
<dbReference type="CDD" id="cd04243">
    <property type="entry name" value="AAK_AK-HSDH-like"/>
    <property type="match status" value="1"/>
</dbReference>
<keyword evidence="2 9" id="KW-0808">Transferase</keyword>
<dbReference type="GO" id="GO:0009088">
    <property type="term" value="P:threonine biosynthetic process"/>
    <property type="evidence" value="ECO:0007669"/>
    <property type="project" value="UniProtKB-UniPathway"/>
</dbReference>
<evidence type="ECO:0000256" key="3">
    <source>
        <dbReference type="ARBA" id="ARBA00022741"/>
    </source>
</evidence>
<gene>
    <name evidence="12" type="ORF">ENK44_14995</name>
</gene>
<dbReference type="Proteomes" id="UP000885779">
    <property type="component" value="Unassembled WGS sequence"/>
</dbReference>
<dbReference type="InterPro" id="IPR045865">
    <property type="entry name" value="ACT-like_dom_sf"/>
</dbReference>
<dbReference type="PROSITE" id="PS00324">
    <property type="entry name" value="ASPARTOKINASE"/>
    <property type="match status" value="1"/>
</dbReference>
<dbReference type="PANTHER" id="PTHR43070">
    <property type="match status" value="1"/>
</dbReference>
<comment type="pathway">
    <text evidence="1 10">Amino-acid biosynthesis; L-lysine biosynthesis via DAP pathway; (S)-tetrahydrodipicolinate from L-aspartate: step 1/4.</text>
</comment>
<feature type="domain" description="ACT" evidence="11">
    <location>
        <begin position="400"/>
        <end position="464"/>
    </location>
</feature>
<comment type="catalytic activity">
    <reaction evidence="7 9">
        <text>L-aspartate + ATP = 4-phospho-L-aspartate + ADP</text>
        <dbReference type="Rhea" id="RHEA:23776"/>
        <dbReference type="ChEBI" id="CHEBI:29991"/>
        <dbReference type="ChEBI" id="CHEBI:30616"/>
        <dbReference type="ChEBI" id="CHEBI:57535"/>
        <dbReference type="ChEBI" id="CHEBI:456216"/>
        <dbReference type="EC" id="2.7.2.4"/>
    </reaction>
</comment>
<dbReference type="GO" id="GO:0005524">
    <property type="term" value="F:ATP binding"/>
    <property type="evidence" value="ECO:0007669"/>
    <property type="project" value="UniProtKB-KW"/>
</dbReference>
<evidence type="ECO:0000256" key="9">
    <source>
        <dbReference type="RuleBase" id="RU003448"/>
    </source>
</evidence>
<evidence type="ECO:0000259" key="11">
    <source>
        <dbReference type="PROSITE" id="PS51671"/>
    </source>
</evidence>
<dbReference type="InterPro" id="IPR002912">
    <property type="entry name" value="ACT_dom"/>
</dbReference>
<dbReference type="FunFam" id="3.30.2130.10:FF:000001">
    <property type="entry name" value="Bifunctional aspartokinase/homoserine dehydrogenase"/>
    <property type="match status" value="1"/>
</dbReference>
<comment type="pathway">
    <text evidence="10">Amino-acid biosynthesis; L-threonine biosynthesis; L-threonine from L-aspartate: step 1/5.</text>
</comment>
<organism evidence="12">
    <name type="scientific">Caldithrix abyssi</name>
    <dbReference type="NCBI Taxonomy" id="187145"/>
    <lineage>
        <taxon>Bacteria</taxon>
        <taxon>Pseudomonadati</taxon>
        <taxon>Calditrichota</taxon>
        <taxon>Calditrichia</taxon>
        <taxon>Calditrichales</taxon>
        <taxon>Calditrichaceae</taxon>
        <taxon>Caldithrix</taxon>
    </lineage>
</organism>
<dbReference type="PANTHER" id="PTHR43070:SF3">
    <property type="entry name" value="HOMOSERINE DEHYDROGENASE"/>
    <property type="match status" value="1"/>
</dbReference>
<keyword evidence="4 9" id="KW-0418">Kinase</keyword>
<dbReference type="AlphaFoldDB" id="A0A7V4U3J4"/>
<dbReference type="SUPFAM" id="SSF53633">
    <property type="entry name" value="Carbamate kinase-like"/>
    <property type="match status" value="1"/>
</dbReference>
<feature type="domain" description="ACT" evidence="11">
    <location>
        <begin position="319"/>
        <end position="388"/>
    </location>
</feature>
<comment type="similarity">
    <text evidence="9">Belongs to the aspartokinase family.</text>
</comment>
<dbReference type="EC" id="2.7.2.4" evidence="9"/>
<dbReference type="NCBIfam" id="TIGR00657">
    <property type="entry name" value="asp_kinases"/>
    <property type="match status" value="1"/>
</dbReference>
<dbReference type="Pfam" id="PF00696">
    <property type="entry name" value="AA_kinase"/>
    <property type="match status" value="1"/>
</dbReference>
<dbReference type="GO" id="GO:0004072">
    <property type="term" value="F:aspartate kinase activity"/>
    <property type="evidence" value="ECO:0007669"/>
    <property type="project" value="UniProtKB-EC"/>
</dbReference>
<evidence type="ECO:0000256" key="8">
    <source>
        <dbReference type="PIRSR" id="PIRSR000726-1"/>
    </source>
</evidence>
<evidence type="ECO:0000256" key="1">
    <source>
        <dbReference type="ARBA" id="ARBA00004766"/>
    </source>
</evidence>
<dbReference type="InterPro" id="IPR001341">
    <property type="entry name" value="Asp_kinase"/>
</dbReference>
<evidence type="ECO:0000256" key="2">
    <source>
        <dbReference type="ARBA" id="ARBA00022679"/>
    </source>
</evidence>
<dbReference type="InterPro" id="IPR005260">
    <property type="entry name" value="Asp_kin_monofn"/>
</dbReference>
<feature type="binding site" evidence="8">
    <location>
        <position position="126"/>
    </location>
    <ligand>
        <name>substrate</name>
    </ligand>
</feature>
<dbReference type="GO" id="GO:0004412">
    <property type="term" value="F:homoserine dehydrogenase activity"/>
    <property type="evidence" value="ECO:0007669"/>
    <property type="project" value="InterPro"/>
</dbReference>
<proteinExistence type="inferred from homology"/>
<evidence type="ECO:0000256" key="5">
    <source>
        <dbReference type="ARBA" id="ARBA00022840"/>
    </source>
</evidence>
<comment type="caution">
    <text evidence="12">The sequence shown here is derived from an EMBL/GenBank/DDBJ whole genome shotgun (WGS) entry which is preliminary data.</text>
</comment>
<reference evidence="12" key="1">
    <citation type="journal article" date="2020" name="mSystems">
        <title>Genome- and Community-Level Interaction Insights into Carbon Utilization and Element Cycling Functions of Hydrothermarchaeota in Hydrothermal Sediment.</title>
        <authorList>
            <person name="Zhou Z."/>
            <person name="Liu Y."/>
            <person name="Xu W."/>
            <person name="Pan J."/>
            <person name="Luo Z.H."/>
            <person name="Li M."/>
        </authorList>
    </citation>
    <scope>NUCLEOTIDE SEQUENCE [LARGE SCALE GENOMIC DNA]</scope>
    <source>
        <strain evidence="12">HyVt-577</strain>
    </source>
</reference>
<accession>A0A7V4U3J4</accession>
<dbReference type="InterPro" id="IPR036393">
    <property type="entry name" value="AceGlu_kinase-like_sf"/>
</dbReference>
<dbReference type="InterPro" id="IPR011147">
    <property type="entry name" value="Bifunc_Aspkin/hSer_DH"/>
</dbReference>
<dbReference type="Gene3D" id="3.30.2130.10">
    <property type="entry name" value="VC0802-like"/>
    <property type="match status" value="1"/>
</dbReference>
<dbReference type="Gene3D" id="3.40.1160.10">
    <property type="entry name" value="Acetylglutamate kinase-like"/>
    <property type="match status" value="1"/>
</dbReference>
<sequence>MKVLKFGGTSVGSPESIERVISILETNVKDESFLAAVFSAFGDVTDLLIEMCRLAAAGDESYRRLFSRLEKRHIETADALLSLQKRSHVLTRIKIMMKNIEEVAYGIFLVKELTKKTLDFIMSFGERLSAYIIHSCLEDRNIVNRLIDTRGVIITDNTFGSARVHIDPSEKNIRQTFSAENTLYIATGFIASTENRETTTLGRGGSDFTASLLAAALGAEEVEIWTDVDGVMTADPRKVKEAFSIPQMTYEEAMELSHFGAKVLHPPTMQPALKAGIPIRIRNTFNPAFEGTVIRSEAGGNGGLIRGISSIDSIALLQIQGIGMVGFTGIAGRIFSALAEEKINVILISQASSEHSICLAVTPDSAQRAKRAIEKKLHFEIRYGQVNEVIIEKDMAIIAVVGERMRHTIGIAGRVFQTLGENEINISAIAQGSSELNISMVIAKKDEKKALNVLHKAFFTPPAQ</sequence>
<name>A0A7V4U3J4_CALAY</name>
<feature type="binding site" evidence="8">
    <location>
        <begin position="262"/>
        <end position="263"/>
    </location>
    <ligand>
        <name>ATP</name>
        <dbReference type="ChEBI" id="CHEBI:30616"/>
    </ligand>
</feature>
<dbReference type="InterPro" id="IPR018042">
    <property type="entry name" value="Aspartate_kinase_CS"/>
</dbReference>
<dbReference type="PIRSF" id="PIRSF000726">
    <property type="entry name" value="Asp_kin"/>
    <property type="match status" value="1"/>
</dbReference>
<evidence type="ECO:0000313" key="12">
    <source>
        <dbReference type="EMBL" id="HGY57013.1"/>
    </source>
</evidence>
<evidence type="ECO:0000256" key="4">
    <source>
        <dbReference type="ARBA" id="ARBA00022777"/>
    </source>
</evidence>
<dbReference type="UniPathway" id="UPA00051">
    <property type="reaction ID" value="UER00462"/>
</dbReference>
<feature type="binding site" evidence="8">
    <location>
        <begin position="226"/>
        <end position="227"/>
    </location>
    <ligand>
        <name>ATP</name>
        <dbReference type="ChEBI" id="CHEBI:30616"/>
    </ligand>
</feature>
<dbReference type="InterPro" id="IPR054352">
    <property type="entry name" value="ACT_Aspartokinase"/>
</dbReference>
<evidence type="ECO:0000256" key="7">
    <source>
        <dbReference type="ARBA" id="ARBA00047872"/>
    </source>
</evidence>